<evidence type="ECO:0000313" key="2">
    <source>
        <dbReference type="Proteomes" id="UP000765509"/>
    </source>
</evidence>
<organism evidence="1 2">
    <name type="scientific">Austropuccinia psidii MF-1</name>
    <dbReference type="NCBI Taxonomy" id="1389203"/>
    <lineage>
        <taxon>Eukaryota</taxon>
        <taxon>Fungi</taxon>
        <taxon>Dikarya</taxon>
        <taxon>Basidiomycota</taxon>
        <taxon>Pucciniomycotina</taxon>
        <taxon>Pucciniomycetes</taxon>
        <taxon>Pucciniales</taxon>
        <taxon>Sphaerophragmiaceae</taxon>
        <taxon>Austropuccinia</taxon>
    </lineage>
</organism>
<dbReference type="EMBL" id="AVOT02108199">
    <property type="protein sequence ID" value="MBW0580709.1"/>
    <property type="molecule type" value="Genomic_DNA"/>
</dbReference>
<keyword evidence="2" id="KW-1185">Reference proteome</keyword>
<dbReference type="Proteomes" id="UP000765509">
    <property type="component" value="Unassembled WGS sequence"/>
</dbReference>
<comment type="caution">
    <text evidence="1">The sequence shown here is derived from an EMBL/GenBank/DDBJ whole genome shotgun (WGS) entry which is preliminary data.</text>
</comment>
<gene>
    <name evidence="1" type="ORF">O181_120424</name>
</gene>
<evidence type="ECO:0000313" key="1">
    <source>
        <dbReference type="EMBL" id="MBW0580709.1"/>
    </source>
</evidence>
<name>A0A9Q3KGL3_9BASI</name>
<sequence length="60" mass="7319">MKEIHGRRNWPWWKSQIIKKYSNDEESQTPDTNARRTRACSKIQMQPNLHSRCHLKQITR</sequence>
<feature type="non-terminal residue" evidence="1">
    <location>
        <position position="1"/>
    </location>
</feature>
<proteinExistence type="predicted"/>
<reference evidence="1" key="1">
    <citation type="submission" date="2021-03" db="EMBL/GenBank/DDBJ databases">
        <title>Draft genome sequence of rust myrtle Austropuccinia psidii MF-1, a brazilian biotype.</title>
        <authorList>
            <person name="Quecine M.C."/>
            <person name="Pachon D.M.R."/>
            <person name="Bonatelli M.L."/>
            <person name="Correr F.H."/>
            <person name="Franceschini L.M."/>
            <person name="Leite T.F."/>
            <person name="Margarido G.R.A."/>
            <person name="Almeida C.A."/>
            <person name="Ferrarezi J.A."/>
            <person name="Labate C.A."/>
        </authorList>
    </citation>
    <scope>NUCLEOTIDE SEQUENCE</scope>
    <source>
        <strain evidence="1">MF-1</strain>
    </source>
</reference>
<accession>A0A9Q3KGL3</accession>
<dbReference type="AlphaFoldDB" id="A0A9Q3KGL3"/>
<protein>
    <submittedName>
        <fullName evidence="1">Uncharacterized protein</fullName>
    </submittedName>
</protein>